<name>A0A814ILZ4_9BILA</name>
<feature type="region of interest" description="Disordered" evidence="1">
    <location>
        <begin position="1"/>
        <end position="26"/>
    </location>
</feature>
<dbReference type="OrthoDB" id="10513571at2759"/>
<evidence type="ECO:0000313" key="2">
    <source>
        <dbReference type="EMBL" id="CAF1027845.1"/>
    </source>
</evidence>
<organism evidence="2 3">
    <name type="scientific">Adineta steineri</name>
    <dbReference type="NCBI Taxonomy" id="433720"/>
    <lineage>
        <taxon>Eukaryota</taxon>
        <taxon>Metazoa</taxon>
        <taxon>Spiralia</taxon>
        <taxon>Gnathifera</taxon>
        <taxon>Rotifera</taxon>
        <taxon>Eurotatoria</taxon>
        <taxon>Bdelloidea</taxon>
        <taxon>Adinetida</taxon>
        <taxon>Adinetidae</taxon>
        <taxon>Adineta</taxon>
    </lineage>
</organism>
<dbReference type="Proteomes" id="UP000663832">
    <property type="component" value="Unassembled WGS sequence"/>
</dbReference>
<evidence type="ECO:0000313" key="3">
    <source>
        <dbReference type="Proteomes" id="UP000663832"/>
    </source>
</evidence>
<keyword evidence="3" id="KW-1185">Reference proteome</keyword>
<reference evidence="2" key="1">
    <citation type="submission" date="2021-02" db="EMBL/GenBank/DDBJ databases">
        <authorList>
            <person name="Nowell W R."/>
        </authorList>
    </citation>
    <scope>NUCLEOTIDE SEQUENCE</scope>
</reference>
<proteinExistence type="predicted"/>
<comment type="caution">
    <text evidence="2">The sequence shown here is derived from an EMBL/GenBank/DDBJ whole genome shotgun (WGS) entry which is preliminary data.</text>
</comment>
<gene>
    <name evidence="2" type="ORF">QVE165_LOCUS16370</name>
</gene>
<dbReference type="AlphaFoldDB" id="A0A814ILZ4"/>
<evidence type="ECO:0000256" key="1">
    <source>
        <dbReference type="SAM" id="MobiDB-lite"/>
    </source>
</evidence>
<accession>A0A814ILZ4</accession>
<dbReference type="EMBL" id="CAJNOM010000091">
    <property type="protein sequence ID" value="CAF1027845.1"/>
    <property type="molecule type" value="Genomic_DNA"/>
</dbReference>
<sequence length="73" mass="8288">MTHSPSLTTNKRSTTRNSIPQSSTTTSGISLVSQYFVGCYPLLCRLLRDSLLRQQKSNTIRSYPIHRIFVQVT</sequence>
<protein>
    <submittedName>
        <fullName evidence="2">Uncharacterized protein</fullName>
    </submittedName>
</protein>